<name>A0A0E9U4W8_ANGAN</name>
<accession>A0A0E9U4W8</accession>
<protein>
    <submittedName>
        <fullName evidence="1">Uncharacterized protein</fullName>
    </submittedName>
</protein>
<proteinExistence type="predicted"/>
<reference evidence="1" key="2">
    <citation type="journal article" date="2015" name="Fish Shellfish Immunol.">
        <title>Early steps in the European eel (Anguilla anguilla)-Vibrio vulnificus interaction in the gills: Role of the RtxA13 toxin.</title>
        <authorList>
            <person name="Callol A."/>
            <person name="Pajuelo D."/>
            <person name="Ebbesson L."/>
            <person name="Teles M."/>
            <person name="MacKenzie S."/>
            <person name="Amaro C."/>
        </authorList>
    </citation>
    <scope>NUCLEOTIDE SEQUENCE</scope>
</reference>
<reference evidence="1" key="1">
    <citation type="submission" date="2014-11" db="EMBL/GenBank/DDBJ databases">
        <authorList>
            <person name="Amaro Gonzalez C."/>
        </authorList>
    </citation>
    <scope>NUCLEOTIDE SEQUENCE</scope>
</reference>
<organism evidence="1">
    <name type="scientific">Anguilla anguilla</name>
    <name type="common">European freshwater eel</name>
    <name type="synonym">Muraena anguilla</name>
    <dbReference type="NCBI Taxonomy" id="7936"/>
    <lineage>
        <taxon>Eukaryota</taxon>
        <taxon>Metazoa</taxon>
        <taxon>Chordata</taxon>
        <taxon>Craniata</taxon>
        <taxon>Vertebrata</taxon>
        <taxon>Euteleostomi</taxon>
        <taxon>Actinopterygii</taxon>
        <taxon>Neopterygii</taxon>
        <taxon>Teleostei</taxon>
        <taxon>Anguilliformes</taxon>
        <taxon>Anguillidae</taxon>
        <taxon>Anguilla</taxon>
    </lineage>
</organism>
<sequence>MVRKTWVNACS</sequence>
<dbReference type="EMBL" id="GBXM01047623">
    <property type="protein sequence ID" value="JAH60954.1"/>
    <property type="molecule type" value="Transcribed_RNA"/>
</dbReference>
<evidence type="ECO:0000313" key="1">
    <source>
        <dbReference type="EMBL" id="JAH60954.1"/>
    </source>
</evidence>